<proteinExistence type="predicted"/>
<dbReference type="AlphaFoldDB" id="A0A3P6T247"/>
<feature type="region of interest" description="Disordered" evidence="1">
    <location>
        <begin position="1"/>
        <end position="96"/>
    </location>
</feature>
<dbReference type="Proteomes" id="UP000271889">
    <property type="component" value="Unassembled WGS sequence"/>
</dbReference>
<feature type="compositionally biased region" description="Basic residues" evidence="1">
    <location>
        <begin position="63"/>
        <end position="75"/>
    </location>
</feature>
<evidence type="ECO:0000313" key="3">
    <source>
        <dbReference type="Proteomes" id="UP000271889"/>
    </source>
</evidence>
<dbReference type="OrthoDB" id="2274644at2759"/>
<organism evidence="2 3">
    <name type="scientific">Cylicostephanus goldi</name>
    <name type="common">Nematode worm</name>
    <dbReference type="NCBI Taxonomy" id="71465"/>
    <lineage>
        <taxon>Eukaryota</taxon>
        <taxon>Metazoa</taxon>
        <taxon>Ecdysozoa</taxon>
        <taxon>Nematoda</taxon>
        <taxon>Chromadorea</taxon>
        <taxon>Rhabditida</taxon>
        <taxon>Rhabditina</taxon>
        <taxon>Rhabditomorpha</taxon>
        <taxon>Strongyloidea</taxon>
        <taxon>Strongylidae</taxon>
        <taxon>Cylicostephanus</taxon>
    </lineage>
</organism>
<accession>A0A3P6T247</accession>
<gene>
    <name evidence="2" type="ORF">CGOC_LOCUS7046</name>
</gene>
<protein>
    <submittedName>
        <fullName evidence="2">Uncharacterized protein</fullName>
    </submittedName>
</protein>
<reference evidence="2 3" key="1">
    <citation type="submission" date="2018-11" db="EMBL/GenBank/DDBJ databases">
        <authorList>
            <consortium name="Pathogen Informatics"/>
        </authorList>
    </citation>
    <scope>NUCLEOTIDE SEQUENCE [LARGE SCALE GENOMIC DNA]</scope>
</reference>
<evidence type="ECO:0000256" key="1">
    <source>
        <dbReference type="SAM" id="MobiDB-lite"/>
    </source>
</evidence>
<keyword evidence="3" id="KW-1185">Reference proteome</keyword>
<evidence type="ECO:0000313" key="2">
    <source>
        <dbReference type="EMBL" id="VDK74525.1"/>
    </source>
</evidence>
<feature type="compositionally biased region" description="Low complexity" evidence="1">
    <location>
        <begin position="16"/>
        <end position="41"/>
    </location>
</feature>
<name>A0A3P6T247_CYLGO</name>
<dbReference type="EMBL" id="UYRV01023913">
    <property type="protein sequence ID" value="VDK74525.1"/>
    <property type="molecule type" value="Genomic_DNA"/>
</dbReference>
<sequence length="111" mass="11405">MTGDSPASEASRRSTPRGSSSASSISTAHSGASSSGSSSSSDYGEDQDHDRMADVSEITRVPLRPHSKSRNRRLPRTGGGGANNGTTTYPSSCVPKAPQISVTNTAVTAEH</sequence>